<protein>
    <submittedName>
        <fullName evidence="3">Amidase</fullName>
    </submittedName>
</protein>
<proteinExistence type="inferred from homology"/>
<feature type="domain" description="Amidase" evidence="2">
    <location>
        <begin position="126"/>
        <end position="521"/>
    </location>
</feature>
<sequence length="548" mass="57262">MRSRGGSFATLLGLLLGLLAVDVMTAPSRPVGDAFSCCYGISPFHSIPIGIYGYSQVSFIVPPGVTVRIAEYVSFDAVGLAELVAKGEVTPAELEGAARGAAQGVDPYINAVVETWPVDDEPRPGSAPLAGVPFLIKDLGVTMAGRKTELGSRLAAGHVAAADSSLMARLRRAGLVTFGRTSTPEMAYSITTEPALYGPTRNPWDLRRSAGGSSGGAGAAVAAGVVPVAHATDAAGSIRIPAAYNGLFGLKPTRGRVSMGPDTDEVFNGLAVHGSVSRTVRDSAVLLDQIRGPEAGDPYFAQEPNLPYAQEVTRPPGSLRIGVLAQSWGGIRTTAPVADALSRTVRLLESLGHQVEEATIELGVGWEEFVLAGARLMAANLAASLDDLAAAFDRPLDASTLEPVTLAGYHYGQRVSGAQFVASLSVRNRVSRALARSFDAYDLLLTPTLPELPVPLGTYDEGAETLDGLGWIDRLNDRSPFTMPFNMAGTPAMSVPLTHDDATGIPIGMQFGAGYGLEGRLFRLAGQLEEASPWLGRTPAVWAGDLAG</sequence>
<name>A0ABQ3QU53_9ACTN</name>
<keyword evidence="4" id="KW-1185">Reference proteome</keyword>
<dbReference type="InterPro" id="IPR020556">
    <property type="entry name" value="Amidase_CS"/>
</dbReference>
<evidence type="ECO:0000259" key="2">
    <source>
        <dbReference type="Pfam" id="PF01425"/>
    </source>
</evidence>
<dbReference type="InterPro" id="IPR036928">
    <property type="entry name" value="AS_sf"/>
</dbReference>
<dbReference type="SUPFAM" id="SSF75304">
    <property type="entry name" value="Amidase signature (AS) enzymes"/>
    <property type="match status" value="1"/>
</dbReference>
<accession>A0ABQ3QU53</accession>
<dbReference type="Proteomes" id="UP001050808">
    <property type="component" value="Unassembled WGS sequence"/>
</dbReference>
<comment type="caution">
    <text evidence="3">The sequence shown here is derived from an EMBL/GenBank/DDBJ whole genome shotgun (WGS) entry which is preliminary data.</text>
</comment>
<dbReference type="PROSITE" id="PS00571">
    <property type="entry name" value="AMIDASES"/>
    <property type="match status" value="1"/>
</dbReference>
<dbReference type="Pfam" id="PF01425">
    <property type="entry name" value="Amidase"/>
    <property type="match status" value="1"/>
</dbReference>
<dbReference type="PANTHER" id="PTHR11895:SF7">
    <property type="entry name" value="GLUTAMYL-TRNA(GLN) AMIDOTRANSFERASE SUBUNIT A, MITOCHONDRIAL"/>
    <property type="match status" value="1"/>
</dbReference>
<reference evidence="3" key="1">
    <citation type="submission" date="2024-05" db="EMBL/GenBank/DDBJ databases">
        <title>Whole genome shotgun sequence of Streptomyces violascens NBRC 12920.</title>
        <authorList>
            <person name="Komaki H."/>
            <person name="Tamura T."/>
        </authorList>
    </citation>
    <scope>NUCLEOTIDE SEQUENCE</scope>
    <source>
        <strain evidence="3">NBRC 12920</strain>
    </source>
</reference>
<gene>
    <name evidence="3" type="ORF">Sviol_51520</name>
</gene>
<dbReference type="PANTHER" id="PTHR11895">
    <property type="entry name" value="TRANSAMIDASE"/>
    <property type="match status" value="1"/>
</dbReference>
<comment type="similarity">
    <text evidence="1">Belongs to the amidase family.</text>
</comment>
<evidence type="ECO:0000256" key="1">
    <source>
        <dbReference type="ARBA" id="ARBA00009199"/>
    </source>
</evidence>
<evidence type="ECO:0000313" key="4">
    <source>
        <dbReference type="Proteomes" id="UP001050808"/>
    </source>
</evidence>
<dbReference type="InterPro" id="IPR000120">
    <property type="entry name" value="Amidase"/>
</dbReference>
<dbReference type="InterPro" id="IPR023631">
    <property type="entry name" value="Amidase_dom"/>
</dbReference>
<organism evidence="3 4">
    <name type="scientific">Streptomyces violascens</name>
    <dbReference type="NCBI Taxonomy" id="67381"/>
    <lineage>
        <taxon>Bacteria</taxon>
        <taxon>Bacillati</taxon>
        <taxon>Actinomycetota</taxon>
        <taxon>Actinomycetes</taxon>
        <taxon>Kitasatosporales</taxon>
        <taxon>Streptomycetaceae</taxon>
        <taxon>Streptomyces</taxon>
    </lineage>
</organism>
<dbReference type="EMBL" id="BNDY01000017">
    <property type="protein sequence ID" value="GHI40744.1"/>
    <property type="molecule type" value="Genomic_DNA"/>
</dbReference>
<evidence type="ECO:0000313" key="3">
    <source>
        <dbReference type="EMBL" id="GHI40744.1"/>
    </source>
</evidence>
<dbReference type="Gene3D" id="3.90.1300.10">
    <property type="entry name" value="Amidase signature (AS) domain"/>
    <property type="match status" value="1"/>
</dbReference>